<reference evidence="1" key="1">
    <citation type="journal article" date="2015" name="Nature">
        <title>Complex archaea that bridge the gap between prokaryotes and eukaryotes.</title>
        <authorList>
            <person name="Spang A."/>
            <person name="Saw J.H."/>
            <person name="Jorgensen S.L."/>
            <person name="Zaremba-Niedzwiedzka K."/>
            <person name="Martijn J."/>
            <person name="Lind A.E."/>
            <person name="van Eijk R."/>
            <person name="Schleper C."/>
            <person name="Guy L."/>
            <person name="Ettema T.J."/>
        </authorList>
    </citation>
    <scope>NUCLEOTIDE SEQUENCE</scope>
</reference>
<sequence length="189" mass="20843">MADTSEDGQCPDCGYAHPNMNEFLELLTNTSSFTVPAASYSRRPQNDSIWKAISQGPIKAAYTLPHDMDDTASQYATEWLNAVQAITNLLTILNAIVEKYNITTASVMEDLPPGIRPLACTSNTILKAEKVLASEKDVFFMLEKMRNEWGSVTAYANAPEEEREAWLNANQTSSGLNTLQMLLEMASAL</sequence>
<evidence type="ECO:0000313" key="1">
    <source>
        <dbReference type="EMBL" id="KKM70609.1"/>
    </source>
</evidence>
<dbReference type="AlphaFoldDB" id="A0A0F9JL87"/>
<protein>
    <submittedName>
        <fullName evidence="1">Uncharacterized protein</fullName>
    </submittedName>
</protein>
<comment type="caution">
    <text evidence="1">The sequence shown here is derived from an EMBL/GenBank/DDBJ whole genome shotgun (WGS) entry which is preliminary data.</text>
</comment>
<dbReference type="EMBL" id="LAZR01009785">
    <property type="protein sequence ID" value="KKM70609.1"/>
    <property type="molecule type" value="Genomic_DNA"/>
</dbReference>
<organism evidence="1">
    <name type="scientific">marine sediment metagenome</name>
    <dbReference type="NCBI Taxonomy" id="412755"/>
    <lineage>
        <taxon>unclassified sequences</taxon>
        <taxon>metagenomes</taxon>
        <taxon>ecological metagenomes</taxon>
    </lineage>
</organism>
<proteinExistence type="predicted"/>
<gene>
    <name evidence="1" type="ORF">LCGC14_1439030</name>
</gene>
<accession>A0A0F9JL87</accession>
<name>A0A0F9JL87_9ZZZZ</name>